<dbReference type="Pfam" id="PF00096">
    <property type="entry name" value="zf-C2H2"/>
    <property type="match status" value="3"/>
</dbReference>
<keyword evidence="9" id="KW-0539">Nucleus</keyword>
<evidence type="ECO:0000256" key="3">
    <source>
        <dbReference type="ARBA" id="ARBA00022737"/>
    </source>
</evidence>
<evidence type="ECO:0000256" key="10">
    <source>
        <dbReference type="PROSITE-ProRule" id="PRU00042"/>
    </source>
</evidence>
<feature type="domain" description="C2H2-type" evidence="12">
    <location>
        <begin position="351"/>
        <end position="374"/>
    </location>
</feature>
<feature type="region of interest" description="Disordered" evidence="11">
    <location>
        <begin position="164"/>
        <end position="194"/>
    </location>
</feature>
<dbReference type="Proteomes" id="UP000069940">
    <property type="component" value="Unassembled WGS sequence"/>
</dbReference>
<feature type="domain" description="C2H2-type" evidence="12">
    <location>
        <begin position="268"/>
        <end position="296"/>
    </location>
</feature>
<feature type="domain" description="C2H2-type" evidence="12">
    <location>
        <begin position="525"/>
        <end position="552"/>
    </location>
</feature>
<dbReference type="RefSeq" id="XP_029735637.1">
    <property type="nucleotide sequence ID" value="XM_029879777.2"/>
</dbReference>
<keyword evidence="5" id="KW-0862">Zinc</keyword>
<dbReference type="InterPro" id="IPR036236">
    <property type="entry name" value="Znf_C2H2_sf"/>
</dbReference>
<keyword evidence="3" id="KW-0677">Repeat</keyword>
<evidence type="ECO:0000313" key="13">
    <source>
        <dbReference type="EnsemblMetazoa" id="AALFPA23_012525.P17964"/>
    </source>
</evidence>
<keyword evidence="14" id="KW-1185">Reference proteome</keyword>
<keyword evidence="2" id="KW-0479">Metal-binding</keyword>
<dbReference type="SUPFAM" id="SSF57667">
    <property type="entry name" value="beta-beta-alpha zinc fingers"/>
    <property type="match status" value="6"/>
</dbReference>
<evidence type="ECO:0000313" key="14">
    <source>
        <dbReference type="Proteomes" id="UP000069940"/>
    </source>
</evidence>
<evidence type="ECO:0000256" key="7">
    <source>
        <dbReference type="ARBA" id="ARBA00023125"/>
    </source>
</evidence>
<dbReference type="EnsemblMetazoa" id="AALFPA23_012525.R17964">
    <property type="protein sequence ID" value="AALFPA23_012525.P17964"/>
    <property type="gene ID" value="AALFPA23_012525"/>
</dbReference>
<feature type="domain" description="C2H2-type" evidence="12">
    <location>
        <begin position="497"/>
        <end position="524"/>
    </location>
</feature>
<evidence type="ECO:0000256" key="2">
    <source>
        <dbReference type="ARBA" id="ARBA00022723"/>
    </source>
</evidence>
<evidence type="ECO:0000256" key="1">
    <source>
        <dbReference type="ARBA" id="ARBA00004123"/>
    </source>
</evidence>
<name>A0ABM1YVK9_AEDAL</name>
<dbReference type="PANTHER" id="PTHR24384:SF189">
    <property type="entry name" value="C2H2-TYPE DOMAIN-CONTAINING PROTEIN-RELATED"/>
    <property type="match status" value="1"/>
</dbReference>
<reference evidence="14" key="1">
    <citation type="journal article" date="2015" name="Proc. Natl. Acad. Sci. U.S.A.">
        <title>Genome sequence of the Asian Tiger mosquito, Aedes albopictus, reveals insights into its biology, genetics, and evolution.</title>
        <authorList>
            <person name="Chen X.G."/>
            <person name="Jiang X."/>
            <person name="Gu J."/>
            <person name="Xu M."/>
            <person name="Wu Y."/>
            <person name="Deng Y."/>
            <person name="Zhang C."/>
            <person name="Bonizzoni M."/>
            <person name="Dermauw W."/>
            <person name="Vontas J."/>
            <person name="Armbruster P."/>
            <person name="Huang X."/>
            <person name="Yang Y."/>
            <person name="Zhang H."/>
            <person name="He W."/>
            <person name="Peng H."/>
            <person name="Liu Y."/>
            <person name="Wu K."/>
            <person name="Chen J."/>
            <person name="Lirakis M."/>
            <person name="Topalis P."/>
            <person name="Van Leeuwen T."/>
            <person name="Hall A.B."/>
            <person name="Jiang X."/>
            <person name="Thorpe C."/>
            <person name="Mueller R.L."/>
            <person name="Sun C."/>
            <person name="Waterhouse R.M."/>
            <person name="Yan G."/>
            <person name="Tu Z.J."/>
            <person name="Fang X."/>
            <person name="James A.A."/>
        </authorList>
    </citation>
    <scope>NUCLEOTIDE SEQUENCE [LARGE SCALE GENOMIC DNA]</scope>
    <source>
        <strain evidence="14">Foshan</strain>
    </source>
</reference>
<organism evidence="13 14">
    <name type="scientific">Aedes albopictus</name>
    <name type="common">Asian tiger mosquito</name>
    <name type="synonym">Stegomyia albopicta</name>
    <dbReference type="NCBI Taxonomy" id="7160"/>
    <lineage>
        <taxon>Eukaryota</taxon>
        <taxon>Metazoa</taxon>
        <taxon>Ecdysozoa</taxon>
        <taxon>Arthropoda</taxon>
        <taxon>Hexapoda</taxon>
        <taxon>Insecta</taxon>
        <taxon>Pterygota</taxon>
        <taxon>Neoptera</taxon>
        <taxon>Endopterygota</taxon>
        <taxon>Diptera</taxon>
        <taxon>Nematocera</taxon>
        <taxon>Culicoidea</taxon>
        <taxon>Culicidae</taxon>
        <taxon>Culicinae</taxon>
        <taxon>Aedini</taxon>
        <taxon>Aedes</taxon>
        <taxon>Stegomyia</taxon>
    </lineage>
</organism>
<protein>
    <recommendedName>
        <fullName evidence="12">C2H2-type domain-containing protein</fullName>
    </recommendedName>
</protein>
<sequence length="621" mass="71598">MFNCEDLSAHCCTCLKPVMPDGTESTESGVPLDYVDPHSDMTVAAMLREVLLDSFYQKNGATVLQDVEGKVICRTCFKKIQDIRLFRSQCTEVYWFYETLTKAQNSGSEEQLLNHLENSAEPSLQSHLFRLGITSCENLPAQTLLSEIGFIKPEIEYELIEEASLQDSDPEVESPKVELDHGSGESESSDDEETLASIQRKEQVLKGSQFTICPVSDCQQSFVGQRYTNHLQQFHRFGCKLCGLILPLKHTMIKHMQIHTPPQQLPTVQCTFCERTFSSTAKMRSHARDVHLQQATNYECEVCGEKFDKRKLLNHHRESHLQKECSLCDAQFDHPAKLLSHMKNLHPKQLFACNQCARKFLAQDALDRHLQQHAVIGSSEDSYQLLTLKCLSVFVCDQCEKQYTSEAHRSVHMVSHDPASRPKIVFKKRSKAELDKLEKTFRCDQCDASYRLRSSLEAHLKTHSATPFICDACGAFFKNKSYLRQHVTYKHSRNYRYFCEFCPKACATSSDLLRHRRVHTNERPYKCDQCEARFKAHDGYQKHKRSHAGEKIYRCDLCERSFMSHCSLKTHKIGHTNEKAYKCFHCEQCFNVPKNRRRHILRWHPGLPTKQPVDEKTAEGK</sequence>
<dbReference type="Gene3D" id="3.30.160.60">
    <property type="entry name" value="Classic Zinc Finger"/>
    <property type="match status" value="7"/>
</dbReference>
<evidence type="ECO:0000256" key="6">
    <source>
        <dbReference type="ARBA" id="ARBA00023015"/>
    </source>
</evidence>
<proteinExistence type="predicted"/>
<evidence type="ECO:0000259" key="12">
    <source>
        <dbReference type="PROSITE" id="PS50157"/>
    </source>
</evidence>
<dbReference type="InterPro" id="IPR013087">
    <property type="entry name" value="Znf_C2H2_type"/>
</dbReference>
<accession>A0ABM1YVK9</accession>
<comment type="subcellular location">
    <subcellularLocation>
        <location evidence="1">Nucleus</location>
    </subcellularLocation>
</comment>
<reference evidence="13" key="2">
    <citation type="submission" date="2025-05" db="UniProtKB">
        <authorList>
            <consortium name="EnsemblMetazoa"/>
        </authorList>
    </citation>
    <scope>IDENTIFICATION</scope>
    <source>
        <strain evidence="13">Foshan</strain>
    </source>
</reference>
<dbReference type="PROSITE" id="PS50157">
    <property type="entry name" value="ZINC_FINGER_C2H2_2"/>
    <property type="match status" value="11"/>
</dbReference>
<dbReference type="PROSITE" id="PS00028">
    <property type="entry name" value="ZINC_FINGER_C2H2_1"/>
    <property type="match status" value="12"/>
</dbReference>
<feature type="domain" description="C2H2-type" evidence="12">
    <location>
        <begin position="237"/>
        <end position="264"/>
    </location>
</feature>
<dbReference type="GeneID" id="115270322"/>
<evidence type="ECO:0000256" key="11">
    <source>
        <dbReference type="SAM" id="MobiDB-lite"/>
    </source>
</evidence>
<evidence type="ECO:0000256" key="9">
    <source>
        <dbReference type="ARBA" id="ARBA00023242"/>
    </source>
</evidence>
<dbReference type="PANTHER" id="PTHR24384">
    <property type="entry name" value="FINGER PUTATIVE TRANSCRIPTION FACTOR FAMILY-RELATED"/>
    <property type="match status" value="1"/>
</dbReference>
<feature type="domain" description="C2H2-type" evidence="12">
    <location>
        <begin position="298"/>
        <end position="325"/>
    </location>
</feature>
<keyword evidence="7" id="KW-0238">DNA-binding</keyword>
<feature type="domain" description="C2H2-type" evidence="12">
    <location>
        <begin position="323"/>
        <end position="346"/>
    </location>
</feature>
<keyword evidence="4 10" id="KW-0863">Zinc-finger</keyword>
<feature type="domain" description="C2H2-type" evidence="12">
    <location>
        <begin position="394"/>
        <end position="416"/>
    </location>
</feature>
<feature type="domain" description="C2H2-type" evidence="12">
    <location>
        <begin position="468"/>
        <end position="496"/>
    </location>
</feature>
<dbReference type="SMART" id="SM00355">
    <property type="entry name" value="ZnF_C2H2"/>
    <property type="match status" value="13"/>
</dbReference>
<dbReference type="InterPro" id="IPR012934">
    <property type="entry name" value="Znf_AD"/>
</dbReference>
<feature type="compositionally biased region" description="Basic and acidic residues" evidence="11">
    <location>
        <begin position="173"/>
        <end position="184"/>
    </location>
</feature>
<feature type="domain" description="C2H2-type" evidence="12">
    <location>
        <begin position="553"/>
        <end position="580"/>
    </location>
</feature>
<keyword evidence="6" id="KW-0805">Transcription regulation</keyword>
<dbReference type="InterPro" id="IPR050752">
    <property type="entry name" value="C2H2-ZF_domain"/>
</dbReference>
<evidence type="ECO:0000256" key="5">
    <source>
        <dbReference type="ARBA" id="ARBA00022833"/>
    </source>
</evidence>
<feature type="domain" description="C2H2-type" evidence="12">
    <location>
        <begin position="441"/>
        <end position="468"/>
    </location>
</feature>
<keyword evidence="8" id="KW-0804">Transcription</keyword>
<evidence type="ECO:0000256" key="4">
    <source>
        <dbReference type="ARBA" id="ARBA00022771"/>
    </source>
</evidence>
<evidence type="ECO:0000256" key="8">
    <source>
        <dbReference type="ARBA" id="ARBA00023163"/>
    </source>
</evidence>
<dbReference type="SMART" id="SM00868">
    <property type="entry name" value="zf-AD"/>
    <property type="match status" value="1"/>
</dbReference>